<sequence length="219" mass="24622">MQKVLVWDWPIRMLHWSMVLLFTGLIITGKGDGDNMNWHFYMGYGLSAVIVARILYGFLGSDFAKFKQFIYHPIEIIQYSKALLLGRGKAYLGHNPVGGIMVIVLLLAMTAQWVTGLFTSDEIFWFGPFYGSVSEELSATLGSVHHTLPNVLLALVALHILAVLYHELRFKERLVAAMLHGKKKHPTKLEKHASTPRVGVLLSLGGALAWLVWLWNIPV</sequence>
<evidence type="ECO:0000313" key="8">
    <source>
        <dbReference type="EMBL" id="CUB04709.1"/>
    </source>
</evidence>
<dbReference type="GO" id="GO:0022904">
    <property type="term" value="P:respiratory electron transport chain"/>
    <property type="evidence" value="ECO:0007669"/>
    <property type="project" value="InterPro"/>
</dbReference>
<dbReference type="PANTHER" id="PTHR30485">
    <property type="entry name" value="NI/FE-HYDROGENASE 1 B-TYPE CYTOCHROME SUBUNIT"/>
    <property type="match status" value="1"/>
</dbReference>
<gene>
    <name evidence="8" type="ORF">Ga0061065_10821</name>
</gene>
<name>A0A0K6INP1_9GAMM</name>
<dbReference type="InterPro" id="IPR011577">
    <property type="entry name" value="Cyt_b561_bac/Ni-Hgenase"/>
</dbReference>
<evidence type="ECO:0000256" key="2">
    <source>
        <dbReference type="ARBA" id="ARBA00022475"/>
    </source>
</evidence>
<evidence type="ECO:0000313" key="9">
    <source>
        <dbReference type="Proteomes" id="UP000182769"/>
    </source>
</evidence>
<dbReference type="GO" id="GO:0005886">
    <property type="term" value="C:plasma membrane"/>
    <property type="evidence" value="ECO:0007669"/>
    <property type="project" value="UniProtKB-SubCell"/>
</dbReference>
<evidence type="ECO:0000256" key="3">
    <source>
        <dbReference type="ARBA" id="ARBA00022692"/>
    </source>
</evidence>
<keyword evidence="4 6" id="KW-1133">Transmembrane helix</keyword>
<dbReference type="GO" id="GO:0009055">
    <property type="term" value="F:electron transfer activity"/>
    <property type="evidence" value="ECO:0007669"/>
    <property type="project" value="InterPro"/>
</dbReference>
<feature type="transmembrane region" description="Helical" evidence="6">
    <location>
        <begin position="97"/>
        <end position="118"/>
    </location>
</feature>
<feature type="domain" description="Cytochrome b561 bacterial/Ni-hydrogenase" evidence="7">
    <location>
        <begin position="6"/>
        <end position="181"/>
    </location>
</feature>
<dbReference type="InterPro" id="IPR016174">
    <property type="entry name" value="Di-haem_cyt_TM"/>
</dbReference>
<feature type="transmembrane region" description="Helical" evidence="6">
    <location>
        <begin position="147"/>
        <end position="165"/>
    </location>
</feature>
<dbReference type="InterPro" id="IPR051542">
    <property type="entry name" value="Hydrogenase_cytochrome"/>
</dbReference>
<evidence type="ECO:0000256" key="1">
    <source>
        <dbReference type="ARBA" id="ARBA00004651"/>
    </source>
</evidence>
<reference evidence="9" key="1">
    <citation type="submission" date="2015-08" db="EMBL/GenBank/DDBJ databases">
        <authorList>
            <person name="Varghese N."/>
        </authorList>
    </citation>
    <scope>NUCLEOTIDE SEQUENCE [LARGE SCALE GENOMIC DNA]</scope>
    <source>
        <strain evidence="9">JCM 18476</strain>
    </source>
</reference>
<dbReference type="Proteomes" id="UP000182769">
    <property type="component" value="Unassembled WGS sequence"/>
</dbReference>
<keyword evidence="3 6" id="KW-0812">Transmembrane</keyword>
<keyword evidence="9" id="KW-1185">Reference proteome</keyword>
<accession>A0A0K6INP1</accession>
<keyword evidence="2" id="KW-1003">Cell membrane</keyword>
<organism evidence="8 9">
    <name type="scientific">Marinomonas fungiae</name>
    <dbReference type="NCBI Taxonomy" id="1137284"/>
    <lineage>
        <taxon>Bacteria</taxon>
        <taxon>Pseudomonadati</taxon>
        <taxon>Pseudomonadota</taxon>
        <taxon>Gammaproteobacteria</taxon>
        <taxon>Oceanospirillales</taxon>
        <taxon>Oceanospirillaceae</taxon>
        <taxon>Marinomonas</taxon>
    </lineage>
</organism>
<dbReference type="SUPFAM" id="SSF81342">
    <property type="entry name" value="Transmembrane di-heme cytochromes"/>
    <property type="match status" value="1"/>
</dbReference>
<dbReference type="EMBL" id="CYHG01000008">
    <property type="protein sequence ID" value="CUB04709.1"/>
    <property type="molecule type" value="Genomic_DNA"/>
</dbReference>
<dbReference type="GO" id="GO:0020037">
    <property type="term" value="F:heme binding"/>
    <property type="evidence" value="ECO:0007669"/>
    <property type="project" value="TreeGrafter"/>
</dbReference>
<feature type="transmembrane region" description="Helical" evidence="6">
    <location>
        <begin position="12"/>
        <end position="29"/>
    </location>
</feature>
<keyword evidence="5 6" id="KW-0472">Membrane</keyword>
<proteinExistence type="predicted"/>
<dbReference type="STRING" id="1137284.GCA_001418205_02543"/>
<dbReference type="AlphaFoldDB" id="A0A0K6INP1"/>
<evidence type="ECO:0000259" key="7">
    <source>
        <dbReference type="Pfam" id="PF01292"/>
    </source>
</evidence>
<dbReference type="RefSeq" id="WP_055463613.1">
    <property type="nucleotide sequence ID" value="NZ_CYHG01000008.1"/>
</dbReference>
<comment type="subcellular location">
    <subcellularLocation>
        <location evidence="1">Cell membrane</location>
        <topology evidence="1">Multi-pass membrane protein</topology>
    </subcellularLocation>
</comment>
<feature type="transmembrane region" description="Helical" evidence="6">
    <location>
        <begin position="41"/>
        <end position="59"/>
    </location>
</feature>
<feature type="transmembrane region" description="Helical" evidence="6">
    <location>
        <begin position="198"/>
        <end position="217"/>
    </location>
</feature>
<dbReference type="OrthoDB" id="196472at2"/>
<dbReference type="Gene3D" id="1.20.950.20">
    <property type="entry name" value="Transmembrane di-heme cytochromes, Chain C"/>
    <property type="match status" value="1"/>
</dbReference>
<evidence type="ECO:0000256" key="4">
    <source>
        <dbReference type="ARBA" id="ARBA00022989"/>
    </source>
</evidence>
<evidence type="ECO:0000256" key="6">
    <source>
        <dbReference type="SAM" id="Phobius"/>
    </source>
</evidence>
<dbReference type="PANTHER" id="PTHR30485:SF2">
    <property type="entry name" value="BLL0597 PROTEIN"/>
    <property type="match status" value="1"/>
</dbReference>
<protein>
    <submittedName>
        <fullName evidence="8">Cytochrome b</fullName>
    </submittedName>
</protein>
<dbReference type="Pfam" id="PF01292">
    <property type="entry name" value="Ni_hydr_CYTB"/>
    <property type="match status" value="1"/>
</dbReference>
<evidence type="ECO:0000256" key="5">
    <source>
        <dbReference type="ARBA" id="ARBA00023136"/>
    </source>
</evidence>